<feature type="region of interest" description="Disordered" evidence="1">
    <location>
        <begin position="236"/>
        <end position="315"/>
    </location>
</feature>
<dbReference type="OrthoDB" id="4171340at2759"/>
<dbReference type="Proteomes" id="UP000661280">
    <property type="component" value="Chromosome 2"/>
</dbReference>
<feature type="compositionally biased region" description="Low complexity" evidence="1">
    <location>
        <begin position="246"/>
        <end position="275"/>
    </location>
</feature>
<evidence type="ECO:0000313" key="2">
    <source>
        <dbReference type="EMBL" id="BCR96344.1"/>
    </source>
</evidence>
<gene>
    <name evidence="2" type="ORF">AKAW2_21284A</name>
</gene>
<reference evidence="2" key="2">
    <citation type="submission" date="2021-02" db="EMBL/GenBank/DDBJ databases">
        <title>Aspergillus luchuensis mut. kawachii IFO 4304 genome sequence.</title>
        <authorList>
            <person name="Mori K."/>
            <person name="Kadooka C."/>
            <person name="Goto M."/>
            <person name="Futagami T."/>
        </authorList>
    </citation>
    <scope>NUCLEOTIDE SEQUENCE</scope>
    <source>
        <strain evidence="2">IFO 4308</strain>
    </source>
</reference>
<feature type="region of interest" description="Disordered" evidence="1">
    <location>
        <begin position="1"/>
        <end position="28"/>
    </location>
</feature>
<dbReference type="GeneID" id="64957669"/>
<feature type="compositionally biased region" description="Basic and acidic residues" evidence="1">
    <location>
        <begin position="303"/>
        <end position="315"/>
    </location>
</feature>
<proteinExistence type="predicted"/>
<keyword evidence="3" id="KW-1185">Reference proteome</keyword>
<evidence type="ECO:0000256" key="1">
    <source>
        <dbReference type="SAM" id="MobiDB-lite"/>
    </source>
</evidence>
<evidence type="ECO:0000313" key="3">
    <source>
        <dbReference type="Proteomes" id="UP000661280"/>
    </source>
</evidence>
<name>A0A7R7W4R4_ASPKA</name>
<dbReference type="KEGG" id="aluc:AKAW2_21284A"/>
<sequence length="315" mass="34745">MFNPNIPTPNPGRRQGDPIVIADDDEDEELETDYPEEIYIQAFEGDEDSLIRELDLEESESAEDDDDMQVEYSLQSSRPQSGIMGYTYPTTPTPNLGPTLYQTTLDQERQIRTRLREDRHAALCVLLDRELLTIQALAHQEVRTSPPTPLLPYKCITKSVRMNNIQTLPQCRRRFLSRLLAPEDPEAAASIRADRFTVQHPSTSSIASSSLSTVAMIVPRQVVDVYETDDAGWRRPMMERAGRGGSVSASGAGGMQSSPASVGSGSISGSGSAASKMKGRMGTPDRVGRGVRGGRGLQQSASYRERERRRGLVEE</sequence>
<reference evidence="2" key="1">
    <citation type="submission" date="2021-01" db="EMBL/GenBank/DDBJ databases">
        <authorList>
            <consortium name="Aspergillus luchuensis mut. kawachii IFO 4304 genome sequencing consortium"/>
            <person name="Kazuki M."/>
            <person name="Futagami T."/>
        </authorList>
    </citation>
    <scope>NUCLEOTIDE SEQUENCE</scope>
    <source>
        <strain evidence="2">IFO 4308</strain>
    </source>
</reference>
<dbReference type="RefSeq" id="XP_041540110.1">
    <property type="nucleotide sequence ID" value="XM_041686091.1"/>
</dbReference>
<protein>
    <submittedName>
        <fullName evidence="2">Uncharacterized protein</fullName>
    </submittedName>
</protein>
<organism evidence="2 3">
    <name type="scientific">Aspergillus kawachii</name>
    <name type="common">White koji mold</name>
    <name type="synonym">Aspergillus awamori var. kawachi</name>
    <dbReference type="NCBI Taxonomy" id="1069201"/>
    <lineage>
        <taxon>Eukaryota</taxon>
        <taxon>Fungi</taxon>
        <taxon>Dikarya</taxon>
        <taxon>Ascomycota</taxon>
        <taxon>Pezizomycotina</taxon>
        <taxon>Eurotiomycetes</taxon>
        <taxon>Eurotiomycetidae</taxon>
        <taxon>Eurotiales</taxon>
        <taxon>Aspergillaceae</taxon>
        <taxon>Aspergillus</taxon>
        <taxon>Aspergillus subgen. Circumdati</taxon>
    </lineage>
</organism>
<feature type="compositionally biased region" description="Pro residues" evidence="1">
    <location>
        <begin position="1"/>
        <end position="10"/>
    </location>
</feature>
<dbReference type="EMBL" id="AP024426">
    <property type="protein sequence ID" value="BCR96344.1"/>
    <property type="molecule type" value="Genomic_DNA"/>
</dbReference>
<accession>A0A7R7W4R4</accession>
<dbReference type="AlphaFoldDB" id="A0A7R7W4R4"/>